<dbReference type="Pfam" id="PF02482">
    <property type="entry name" value="Ribosomal_S30AE"/>
    <property type="match status" value="1"/>
</dbReference>
<keyword evidence="5" id="KW-1185">Reference proteome</keyword>
<dbReference type="InterPro" id="IPR050574">
    <property type="entry name" value="HPF/YfiA_ribosome-assoc"/>
</dbReference>
<feature type="domain" description="Sigma 54 modulation/S30EA ribosomal protein C-terminal" evidence="3">
    <location>
        <begin position="172"/>
        <end position="225"/>
    </location>
</feature>
<dbReference type="InterPro" id="IPR036567">
    <property type="entry name" value="RHF-like"/>
</dbReference>
<comment type="subunit">
    <text evidence="2">Interacts with 100S ribosomes.</text>
</comment>
<name>A0ABN2HKF6_9MICO</name>
<dbReference type="PANTHER" id="PTHR33231:SF1">
    <property type="entry name" value="30S RIBOSOMAL PROTEIN"/>
    <property type="match status" value="1"/>
</dbReference>
<comment type="subcellular location">
    <subcellularLocation>
        <location evidence="2">Cytoplasm</location>
    </subcellularLocation>
</comment>
<dbReference type="InterPro" id="IPR032528">
    <property type="entry name" value="Ribosom_S30AE_C"/>
</dbReference>
<dbReference type="Proteomes" id="UP001501690">
    <property type="component" value="Unassembled WGS sequence"/>
</dbReference>
<dbReference type="PANTHER" id="PTHR33231">
    <property type="entry name" value="30S RIBOSOMAL PROTEIN"/>
    <property type="match status" value="1"/>
</dbReference>
<evidence type="ECO:0000259" key="3">
    <source>
        <dbReference type="Pfam" id="PF16321"/>
    </source>
</evidence>
<reference evidence="4 5" key="1">
    <citation type="journal article" date="2019" name="Int. J. Syst. Evol. Microbiol.">
        <title>The Global Catalogue of Microorganisms (GCM) 10K type strain sequencing project: providing services to taxonomists for standard genome sequencing and annotation.</title>
        <authorList>
            <consortium name="The Broad Institute Genomics Platform"/>
            <consortium name="The Broad Institute Genome Sequencing Center for Infectious Disease"/>
            <person name="Wu L."/>
            <person name="Ma J."/>
        </authorList>
    </citation>
    <scope>NUCLEOTIDE SEQUENCE [LARGE SCALE GENOMIC DNA]</scope>
    <source>
        <strain evidence="4 5">JCM 15577</strain>
    </source>
</reference>
<organism evidence="4 5">
    <name type="scientific">Microbacterium sediminicola</name>
    <dbReference type="NCBI Taxonomy" id="415210"/>
    <lineage>
        <taxon>Bacteria</taxon>
        <taxon>Bacillati</taxon>
        <taxon>Actinomycetota</taxon>
        <taxon>Actinomycetes</taxon>
        <taxon>Micrococcales</taxon>
        <taxon>Microbacteriaceae</taxon>
        <taxon>Microbacterium</taxon>
    </lineage>
</organism>
<gene>
    <name evidence="4" type="primary">raiA</name>
    <name evidence="2" type="synonym">hpf</name>
    <name evidence="4" type="ORF">GCM10009808_02960</name>
</gene>
<keyword evidence="2" id="KW-0963">Cytoplasm</keyword>
<sequence length="239" mass="26744">MWNKATGWSALGRVDRNKEVMMDTNIVGVGVGITDRFRSVVDEKVARIEHLAPRAQRVDVKVTHRSHRTGRVEDDTVELTLTGKGPIVRSEARDADKFTALDMAVDKMCEQLRRAKDKRIDARNHPRKATFDKERGELEGIDIEPASVDVLRAVATGEVPVVAAEDDEVYTPVVIRTKEFDAEWMTVGDAVDRMELVGHDFFLFINAETDHPSVVYRRKGWDYGVISLTTETAPAALVG</sequence>
<dbReference type="SUPFAM" id="SSF69754">
    <property type="entry name" value="Ribosome binding protein Y (YfiA homologue)"/>
    <property type="match status" value="1"/>
</dbReference>
<dbReference type="HAMAP" id="MF_00839">
    <property type="entry name" value="HPF"/>
    <property type="match status" value="1"/>
</dbReference>
<evidence type="ECO:0000313" key="5">
    <source>
        <dbReference type="Proteomes" id="UP001501690"/>
    </source>
</evidence>
<dbReference type="CDD" id="cd00552">
    <property type="entry name" value="RaiA"/>
    <property type="match status" value="1"/>
</dbReference>
<comment type="function">
    <text evidence="2">Required for dimerization of active 70S ribosomes into 100S ribosomes in stationary phase; 100S ribosomes are translationally inactive and sometimes present during exponential growth.</text>
</comment>
<comment type="similarity">
    <text evidence="2">Belongs to the HPF/YfiA ribosome-associated protein family. Long HPF subfamily.</text>
</comment>
<dbReference type="InterPro" id="IPR038416">
    <property type="entry name" value="Ribosom_S30AE_C_sf"/>
</dbReference>
<protein>
    <recommendedName>
        <fullName evidence="2">Ribosome hibernation promoting factor</fullName>
        <shortName evidence="2">HPF</shortName>
    </recommendedName>
</protein>
<evidence type="ECO:0000256" key="1">
    <source>
        <dbReference type="ARBA" id="ARBA00022845"/>
    </source>
</evidence>
<evidence type="ECO:0000256" key="2">
    <source>
        <dbReference type="HAMAP-Rule" id="MF_00839"/>
    </source>
</evidence>
<dbReference type="NCBIfam" id="TIGR00741">
    <property type="entry name" value="yfiA"/>
    <property type="match status" value="1"/>
</dbReference>
<dbReference type="Pfam" id="PF16321">
    <property type="entry name" value="Ribosom_S30AE_C"/>
    <property type="match status" value="1"/>
</dbReference>
<comment type="caution">
    <text evidence="4">The sequence shown here is derived from an EMBL/GenBank/DDBJ whole genome shotgun (WGS) entry which is preliminary data.</text>
</comment>
<accession>A0ABN2HKF6</accession>
<keyword evidence="1 2" id="KW-0810">Translation regulation</keyword>
<dbReference type="InterPro" id="IPR034694">
    <property type="entry name" value="HPF_long/plastid"/>
</dbReference>
<evidence type="ECO:0000313" key="4">
    <source>
        <dbReference type="EMBL" id="GAA1689486.1"/>
    </source>
</evidence>
<dbReference type="Gene3D" id="3.30.505.50">
    <property type="entry name" value="Sigma 54 modulation/S30EA ribosomal protein, C-terminal domain"/>
    <property type="match status" value="1"/>
</dbReference>
<dbReference type="Gene3D" id="3.30.160.100">
    <property type="entry name" value="Ribosome hibernation promotion factor-like"/>
    <property type="match status" value="1"/>
</dbReference>
<proteinExistence type="inferred from homology"/>
<dbReference type="InterPro" id="IPR003489">
    <property type="entry name" value="RHF/RaiA"/>
</dbReference>
<dbReference type="EMBL" id="BAAAPL010000001">
    <property type="protein sequence ID" value="GAA1689486.1"/>
    <property type="molecule type" value="Genomic_DNA"/>
</dbReference>